<organism evidence="2 3">
    <name type="scientific">Pseudonocardia ailaonensis</name>
    <dbReference type="NCBI Taxonomy" id="367279"/>
    <lineage>
        <taxon>Bacteria</taxon>
        <taxon>Bacillati</taxon>
        <taxon>Actinomycetota</taxon>
        <taxon>Actinomycetes</taxon>
        <taxon>Pseudonocardiales</taxon>
        <taxon>Pseudonocardiaceae</taxon>
        <taxon>Pseudonocardia</taxon>
    </lineage>
</organism>
<keyword evidence="3" id="KW-1185">Reference proteome</keyword>
<evidence type="ECO:0000313" key="2">
    <source>
        <dbReference type="EMBL" id="GAA1871029.1"/>
    </source>
</evidence>
<feature type="transmembrane region" description="Helical" evidence="1">
    <location>
        <begin position="24"/>
        <end position="45"/>
    </location>
</feature>
<reference evidence="2 3" key="1">
    <citation type="journal article" date="2019" name="Int. J. Syst. Evol. Microbiol.">
        <title>The Global Catalogue of Microorganisms (GCM) 10K type strain sequencing project: providing services to taxonomists for standard genome sequencing and annotation.</title>
        <authorList>
            <consortium name="The Broad Institute Genomics Platform"/>
            <consortium name="The Broad Institute Genome Sequencing Center for Infectious Disease"/>
            <person name="Wu L."/>
            <person name="Ma J."/>
        </authorList>
    </citation>
    <scope>NUCLEOTIDE SEQUENCE [LARGE SCALE GENOMIC DNA]</scope>
    <source>
        <strain evidence="2 3">JCM 16009</strain>
    </source>
</reference>
<proteinExistence type="predicted"/>
<name>A0ABN2NIV6_9PSEU</name>
<accession>A0ABN2NIV6</accession>
<evidence type="ECO:0008006" key="4">
    <source>
        <dbReference type="Google" id="ProtNLM"/>
    </source>
</evidence>
<evidence type="ECO:0000256" key="1">
    <source>
        <dbReference type="SAM" id="Phobius"/>
    </source>
</evidence>
<keyword evidence="1" id="KW-0472">Membrane</keyword>
<comment type="caution">
    <text evidence="2">The sequence shown here is derived from an EMBL/GenBank/DDBJ whole genome shotgun (WGS) entry which is preliminary data.</text>
</comment>
<protein>
    <recommendedName>
        <fullName evidence="4">Rhomboid family intramembrane serine protease</fullName>
    </recommendedName>
</protein>
<dbReference type="EMBL" id="BAAAQK010000025">
    <property type="protein sequence ID" value="GAA1871029.1"/>
    <property type="molecule type" value="Genomic_DNA"/>
</dbReference>
<keyword evidence="1" id="KW-1133">Transmembrane helix</keyword>
<sequence>MDTPNSDKEPEPDGPRYMRRVRQAVPFVQITAAVVSIILNVLPLLHL</sequence>
<dbReference type="Proteomes" id="UP001500449">
    <property type="component" value="Unassembled WGS sequence"/>
</dbReference>
<gene>
    <name evidence="2" type="ORF">GCM10009836_59670</name>
</gene>
<keyword evidence="1" id="KW-0812">Transmembrane</keyword>
<evidence type="ECO:0000313" key="3">
    <source>
        <dbReference type="Proteomes" id="UP001500449"/>
    </source>
</evidence>